<feature type="region of interest" description="Disordered" evidence="5">
    <location>
        <begin position="293"/>
        <end position="312"/>
    </location>
</feature>
<name>A0A1Q9DSS2_SYMMI</name>
<comment type="caution">
    <text evidence="8">The sequence shown here is derived from an EMBL/GenBank/DDBJ whole genome shotgun (WGS) entry which is preliminary data.</text>
</comment>
<dbReference type="Proteomes" id="UP000186817">
    <property type="component" value="Unassembled WGS sequence"/>
</dbReference>
<evidence type="ECO:0000256" key="4">
    <source>
        <dbReference type="PROSITE-ProRule" id="PRU00723"/>
    </source>
</evidence>
<feature type="region of interest" description="Disordered" evidence="5">
    <location>
        <begin position="140"/>
        <end position="165"/>
    </location>
</feature>
<feature type="compositionally biased region" description="Basic and acidic residues" evidence="5">
    <location>
        <begin position="1580"/>
        <end position="1596"/>
    </location>
</feature>
<dbReference type="GO" id="GO:0008270">
    <property type="term" value="F:zinc ion binding"/>
    <property type="evidence" value="ECO:0007669"/>
    <property type="project" value="UniProtKB-KW"/>
</dbReference>
<keyword evidence="2 4" id="KW-0863">Zinc-finger</keyword>
<evidence type="ECO:0000259" key="7">
    <source>
        <dbReference type="PROSITE" id="PS50103"/>
    </source>
</evidence>
<evidence type="ECO:0000256" key="5">
    <source>
        <dbReference type="SAM" id="MobiDB-lite"/>
    </source>
</evidence>
<dbReference type="OrthoDB" id="416423at2759"/>
<proteinExistence type="predicted"/>
<evidence type="ECO:0000256" key="6">
    <source>
        <dbReference type="SAM" id="Phobius"/>
    </source>
</evidence>
<feature type="compositionally biased region" description="Acidic residues" evidence="5">
    <location>
        <begin position="154"/>
        <end position="165"/>
    </location>
</feature>
<feature type="compositionally biased region" description="Acidic residues" evidence="5">
    <location>
        <begin position="330"/>
        <end position="347"/>
    </location>
</feature>
<keyword evidence="1 4" id="KW-0479">Metal-binding</keyword>
<dbReference type="SUPFAM" id="SSF90229">
    <property type="entry name" value="CCCH zinc finger"/>
    <property type="match status" value="1"/>
</dbReference>
<organism evidence="8 9">
    <name type="scientific">Symbiodinium microadriaticum</name>
    <name type="common">Dinoflagellate</name>
    <name type="synonym">Zooxanthella microadriatica</name>
    <dbReference type="NCBI Taxonomy" id="2951"/>
    <lineage>
        <taxon>Eukaryota</taxon>
        <taxon>Sar</taxon>
        <taxon>Alveolata</taxon>
        <taxon>Dinophyceae</taxon>
        <taxon>Suessiales</taxon>
        <taxon>Symbiodiniaceae</taxon>
        <taxon>Symbiodinium</taxon>
    </lineage>
</organism>
<feature type="compositionally biased region" description="Basic and acidic residues" evidence="5">
    <location>
        <begin position="901"/>
        <end position="915"/>
    </location>
</feature>
<feature type="compositionally biased region" description="Low complexity" evidence="5">
    <location>
        <begin position="1246"/>
        <end position="1255"/>
    </location>
</feature>
<evidence type="ECO:0000313" key="8">
    <source>
        <dbReference type="EMBL" id="OLP98220.1"/>
    </source>
</evidence>
<protein>
    <recommendedName>
        <fullName evidence="7">C3H1-type domain-containing protein</fullName>
    </recommendedName>
</protein>
<dbReference type="Gene3D" id="3.30.1370.210">
    <property type="match status" value="1"/>
</dbReference>
<dbReference type="EMBL" id="LSRX01000404">
    <property type="protein sequence ID" value="OLP98220.1"/>
    <property type="molecule type" value="Genomic_DNA"/>
</dbReference>
<feature type="domain" description="C3H1-type" evidence="7">
    <location>
        <begin position="2236"/>
        <end position="2262"/>
    </location>
</feature>
<keyword evidence="3 4" id="KW-0862">Zinc</keyword>
<feature type="region of interest" description="Disordered" evidence="5">
    <location>
        <begin position="877"/>
        <end position="966"/>
    </location>
</feature>
<feature type="region of interest" description="Disordered" evidence="5">
    <location>
        <begin position="1580"/>
        <end position="1939"/>
    </location>
</feature>
<evidence type="ECO:0000256" key="1">
    <source>
        <dbReference type="ARBA" id="ARBA00022723"/>
    </source>
</evidence>
<feature type="compositionally biased region" description="Low complexity" evidence="5">
    <location>
        <begin position="1658"/>
        <end position="1668"/>
    </location>
</feature>
<dbReference type="PROSITE" id="PS50103">
    <property type="entry name" value="ZF_C3H1"/>
    <property type="match status" value="2"/>
</dbReference>
<gene>
    <name evidence="8" type="ORF">AK812_SmicGene19340</name>
</gene>
<feature type="compositionally biased region" description="Basic and acidic residues" evidence="5">
    <location>
        <begin position="1686"/>
        <end position="1706"/>
    </location>
</feature>
<feature type="compositionally biased region" description="Basic and acidic residues" evidence="5">
    <location>
        <begin position="143"/>
        <end position="153"/>
    </location>
</feature>
<evidence type="ECO:0000313" key="9">
    <source>
        <dbReference type="Proteomes" id="UP000186817"/>
    </source>
</evidence>
<dbReference type="InterPro" id="IPR036855">
    <property type="entry name" value="Znf_CCCH_sf"/>
</dbReference>
<feature type="zinc finger region" description="C3H1-type" evidence="4">
    <location>
        <begin position="2236"/>
        <end position="2262"/>
    </location>
</feature>
<keyword evidence="6" id="KW-0472">Membrane</keyword>
<reference evidence="8 9" key="1">
    <citation type="submission" date="2016-02" db="EMBL/GenBank/DDBJ databases">
        <title>Genome analysis of coral dinoflagellate symbionts highlights evolutionary adaptations to a symbiotic lifestyle.</title>
        <authorList>
            <person name="Aranda M."/>
            <person name="Li Y."/>
            <person name="Liew Y.J."/>
            <person name="Baumgarten S."/>
            <person name="Simakov O."/>
            <person name="Wilson M."/>
            <person name="Piel J."/>
            <person name="Ashoor H."/>
            <person name="Bougouffa S."/>
            <person name="Bajic V.B."/>
            <person name="Ryu T."/>
            <person name="Ravasi T."/>
            <person name="Bayer T."/>
            <person name="Micklem G."/>
            <person name="Kim H."/>
            <person name="Bhak J."/>
            <person name="Lajeunesse T.C."/>
            <person name="Voolstra C.R."/>
        </authorList>
    </citation>
    <scope>NUCLEOTIDE SEQUENCE [LARGE SCALE GENOMIC DNA]</scope>
    <source>
        <strain evidence="8 9">CCMP2467</strain>
    </source>
</reference>
<feature type="zinc finger region" description="C3H1-type" evidence="4">
    <location>
        <begin position="2201"/>
        <end position="2228"/>
    </location>
</feature>
<feature type="compositionally biased region" description="Basic and acidic residues" evidence="5">
    <location>
        <begin position="1899"/>
        <end position="1925"/>
    </location>
</feature>
<dbReference type="PANTHER" id="PTHR33472">
    <property type="entry name" value="OS01G0106600 PROTEIN"/>
    <property type="match status" value="1"/>
</dbReference>
<dbReference type="PANTHER" id="PTHR33472:SF28">
    <property type="entry name" value="BROMO AND FHA DOMAIN-CONTAINING PROTEIN DDB_G0267958"/>
    <property type="match status" value="1"/>
</dbReference>
<feature type="region of interest" description="Disordered" evidence="5">
    <location>
        <begin position="318"/>
        <end position="357"/>
    </location>
</feature>
<sequence length="2383" mass="266811">MANDKRAEFSAISTHVNTSDIGTKVLSADRYHFLMCRLGYKGSMSSMRDHRKYEQMQSKVLRLLMVMDSMRAATGSSVMLMMEAENEAKAGERGFQGLHIESVLSIHLPAWGLVVSIVAVIFAIVSVIMMCGRWHARNHEHHHASGEHEHQGEDEGEEQSDASDEVEMPLLEQEQEEPQPQQGQHHGPLTLEESIAEFYQRELNLDGNLHHAAHGRHDHIPVQRDWQIDPCCVGTGDALAYSIEYALNPFEYGPPPPRTVDDPLFPAAADLAALSSPCSEALSLDSSELEYREDLHRRGQEPDWLATDSGTRRAALARDRAAEPLPADTGDMEGEESESEEAEDDPPVTDLHRPAETEHRTDVLLDDNFEDFLSVHYLLSLPTFIMMGFIAPGIPTRRSAQARLRTITINLGGTKAWPSWSEKPFAEQEHHSLDLIGIYQHALHLEASNYPDANEFAALLETHDLVLLNGWIRLKLQHTFTGAKHQSTIDFVISRRHHADGPARKARTLPALNFSPWRMGGRHLAVGATLPLHPGWTSTSRRHPPVQVKYDKLQLDHEARHGGDRIDALRENMQAYLKLHTSVTLEQVNDHMLSQVSRLFPRRSMAPAQRAWNNPQVRGSVTAMWQARARLRNIWSTTYTRLRYSMEAFKRHRIFMQAYRLLKQNGRQARRTLLTNELAAAAEAAQRNDSGQLHRIIRRLAPKSKRVQVRIHGPNGEMLRDAAEHEAIVDYFEDLFQSKRPSLPIHPGTDTAPQVTEKDVYDSLCLTKHGKAVPPNAAPSSAVKCCADILAQGKRDEQCLVIGFGKGELRIPVKTSMTLKVAQATRCRLSKVLSAHRPSTIRFLAYSRLPLKMDLAANEALTEVRNMFPHLNPEARAAEGEAPVEPSADAAMPPAPTLGRRQREEQEKELPDKFQRPAGKGQSAQTGKNPETSAPSQTSQEKETDQGPRQTPAGRAKQQNQQWTKKEWEEWHRQDYSQEKTNKDLQKELEVLKEDVRLLARIALRHEDELSQKRTETDFLLTMEVGSSESGTTEGILEQLYKMAVEWKVKQEKGEVKNSLRLTLFIGLLMYLELKVQEATSSADSLENLARLGYLRQVDGNPAWTYLQWSHEKEELEQMDKAPLPDQELRSLLCTLKTSIGAPGALLRFHSSRKLVENHKTAVTFFLGIGLRDPLSLVCYRAILQLCFSASTQLIKMRIRPTKMERQPLVKVLQERFPPPPPRSEDQMANYYAKAKQNWRKGQGKGMKQAKGSQQEEANPLEKAAQDAAEFLHFLLEHAKPAAYVIVSSPLHWKFIEMVCRPDTYCAGKRKQLCVQAVEYICTTDPGQCSMGDCRCEDSSHVRKEMQTVNRSRCQVCGPPVPNCPMSSDSCVAGPCECPGGFVKVSHGDDCFSCTAGPAPPTGPGVATFSSLASAIVSFLCCVGLGVAVACAARRCFVVEDADNTARARRRRRNVTPRTWSERWALHLEEALEAVCKSTRSWRPFRSATAAVINFFDMCDDALFPVYEFLETGLDSLQRGAATIAKEYCGLPLLSIVATGCNFLDTCDDALTAVYGFLERGLDVLQQRVAAFFKDDHDRRAVNDSKPARKDRESQRHKATPRAFQHAHAEKEPIPCETLSTPEEPMFVAQRETVRPAKTPAAATSTVQRLRQRREAKATAAMKAAQQAVQTPAEQDLPVDDSWIDDIERKEVNQKEANGERAAALRRERKHAVRARRARSDNEGMQDTENDKTDDQDLGAGGKKSERQDKLLSEEHTMQWANGIFLLAEESDTGAEDEVPQVKKADMEDLQQNLPHQLDGSKSYEVEEASEGEGWIKSSSMKVRGARRRGEMQAEQEPAAEPDPQPQAESNKRPADLERPQSDVSQPDKTQPQTPTKQQTADAPNGLSKRQRQRIRQRQAGEDARASGRKPDPRHEAASKMEKGEQAMTLPVPESATPVAVETTEADVPASRAEKEAVQADELAPSFADIVAGRPPRPLGVEPESPKANKHLPFAADAPDFVPMATMTEMPFQGIVAFFPIQGSEGPMGYWTQAPVAEDMINGPFVSPVQWSWDPSCLQSNKTSSPIYQQFDKSKLCVEIACLPSETTSSSLKKQLDAWGLAGSFDFLHVVNGTDGRTAFVNFIDPVFVMLFSCICQEYSFQGNVSMSDVHGLQALKAHWAREENHSNTSQPVILPDARPTQWAVNAVNHMLSPHPLKYQFRKTKMCAYNKKKMCEMGTDCPFAHSRGELQPMPDLAKTKMCYNYFQRRCADAHCKFAHGSAELRSVWTRMPCGTWPVEEASNWSWDPLGEEIQPPWSTSSKSRDEGDAALFETLPREGKTRTSSDEGNVNDFALRVRNGFLEVMQVDTDDEEDTGMQHSIKRSFSDSHIATLKEAMHEARDL</sequence>
<accession>A0A1Q9DSS2</accession>
<keyword evidence="9" id="KW-1185">Reference proteome</keyword>
<dbReference type="InterPro" id="IPR000571">
    <property type="entry name" value="Znf_CCCH"/>
</dbReference>
<feature type="compositionally biased region" description="Basic residues" evidence="5">
    <location>
        <begin position="1707"/>
        <end position="1717"/>
    </location>
</feature>
<keyword evidence="6" id="KW-1133">Transmembrane helix</keyword>
<feature type="domain" description="C3H1-type" evidence="7">
    <location>
        <begin position="2201"/>
        <end position="2228"/>
    </location>
</feature>
<feature type="region of interest" description="Disordered" evidence="5">
    <location>
        <begin position="1242"/>
        <end position="1261"/>
    </location>
</feature>
<feature type="compositionally biased region" description="Acidic residues" evidence="5">
    <location>
        <begin position="1769"/>
        <end position="1779"/>
    </location>
</feature>
<keyword evidence="6" id="KW-0812">Transmembrane</keyword>
<feature type="transmembrane region" description="Helical" evidence="6">
    <location>
        <begin position="110"/>
        <end position="131"/>
    </location>
</feature>
<feature type="compositionally biased region" description="Basic and acidic residues" evidence="5">
    <location>
        <begin position="1850"/>
        <end position="1861"/>
    </location>
</feature>
<evidence type="ECO:0000256" key="2">
    <source>
        <dbReference type="ARBA" id="ARBA00022771"/>
    </source>
</evidence>
<feature type="compositionally biased region" description="Basic and acidic residues" evidence="5">
    <location>
        <begin position="1743"/>
        <end position="1757"/>
    </location>
</feature>
<feature type="compositionally biased region" description="Polar residues" evidence="5">
    <location>
        <begin position="922"/>
        <end position="939"/>
    </location>
</feature>
<evidence type="ECO:0000256" key="3">
    <source>
        <dbReference type="ARBA" id="ARBA00022833"/>
    </source>
</evidence>
<feature type="compositionally biased region" description="Low complexity" evidence="5">
    <location>
        <begin position="1867"/>
        <end position="1884"/>
    </location>
</feature>